<evidence type="ECO:0000259" key="1">
    <source>
        <dbReference type="Pfam" id="PF07727"/>
    </source>
</evidence>
<accession>A0A6L2J837</accession>
<dbReference type="EMBL" id="BKCJ010000435">
    <property type="protein sequence ID" value="GEU33178.1"/>
    <property type="molecule type" value="Genomic_DNA"/>
</dbReference>
<feature type="domain" description="Reverse transcriptase Ty1/copia-type" evidence="1">
    <location>
        <begin position="270"/>
        <end position="416"/>
    </location>
</feature>
<name>A0A6L2J837_TANCI</name>
<comment type="caution">
    <text evidence="2">The sequence shown here is derived from an EMBL/GenBank/DDBJ whole genome shotgun (WGS) entry which is preliminary data.</text>
</comment>
<gene>
    <name evidence="2" type="ORF">Tci_005156</name>
</gene>
<evidence type="ECO:0000313" key="2">
    <source>
        <dbReference type="EMBL" id="GEU33178.1"/>
    </source>
</evidence>
<dbReference type="Pfam" id="PF07727">
    <property type="entry name" value="RVT_2"/>
    <property type="match status" value="1"/>
</dbReference>
<sequence length="505" mass="60340">MTKVIKGEFKKLEYLKISDGLLTCNTSLEIFHEEFNPMSRMDGDLFTYEVEIFGHTNIPCDLKEDDNLEQHMSHEFYDDMEYNPSNVEFTEWLALKFYNHKTMDHFTKKALWIYWARGDDEVELTDEESSNSDDEDEVVEIFRIDNIIFDFEPPMMIGFMNIIKMYRGYIKTHERMMDWKDEGYCNRGNFPEAYIVGNTHRYQDLECNEGWRRWNNFENTNRDHEEREYEMVHEDEERCELFDDQERPVCMIRRFEMIKYSFGDDEERYQEVYVAQHPGFIDFEKPDHVYKLKKDLYRLKQAPKAWYDRLKAFLIKHEYKIGMVDNTLFTKKKTSNLIIVQIYVDEIIFGTTYQDMCDEFSKIMHDEFEMSMMGELNFFLGLQIKQMKDGIFCNQSKYIKEMLKKFGLEESKLMKTSMSFDTKLTKDEECELVDSTKYRDMIVVYAESDHAGDYVDRKSTSGICTFVGCCMTSWLSKKETALAISTTKSEYVSAKKACQQALWMK</sequence>
<dbReference type="AlphaFoldDB" id="A0A6L2J837"/>
<organism evidence="2">
    <name type="scientific">Tanacetum cinerariifolium</name>
    <name type="common">Dalmatian daisy</name>
    <name type="synonym">Chrysanthemum cinerariifolium</name>
    <dbReference type="NCBI Taxonomy" id="118510"/>
    <lineage>
        <taxon>Eukaryota</taxon>
        <taxon>Viridiplantae</taxon>
        <taxon>Streptophyta</taxon>
        <taxon>Embryophyta</taxon>
        <taxon>Tracheophyta</taxon>
        <taxon>Spermatophyta</taxon>
        <taxon>Magnoliopsida</taxon>
        <taxon>eudicotyledons</taxon>
        <taxon>Gunneridae</taxon>
        <taxon>Pentapetalae</taxon>
        <taxon>asterids</taxon>
        <taxon>campanulids</taxon>
        <taxon>Asterales</taxon>
        <taxon>Asteraceae</taxon>
        <taxon>Asteroideae</taxon>
        <taxon>Anthemideae</taxon>
        <taxon>Anthemidinae</taxon>
        <taxon>Tanacetum</taxon>
    </lineage>
</organism>
<proteinExistence type="predicted"/>
<dbReference type="InterPro" id="IPR013103">
    <property type="entry name" value="RVT_2"/>
</dbReference>
<reference evidence="2" key="1">
    <citation type="journal article" date="2019" name="Sci. Rep.">
        <title>Draft genome of Tanacetum cinerariifolium, the natural source of mosquito coil.</title>
        <authorList>
            <person name="Yamashiro T."/>
            <person name="Shiraishi A."/>
            <person name="Satake H."/>
            <person name="Nakayama K."/>
        </authorList>
    </citation>
    <scope>NUCLEOTIDE SEQUENCE</scope>
</reference>
<dbReference type="CDD" id="cd09272">
    <property type="entry name" value="RNase_HI_RT_Ty1"/>
    <property type="match status" value="1"/>
</dbReference>
<protein>
    <submittedName>
        <fullName evidence="2">Retrovirus-related Pol polyprotein from transposon TNT 1-94</fullName>
    </submittedName>
</protein>